<reference evidence="2 3" key="1">
    <citation type="journal article" date="2015" name="Sci. Rep.">
        <title>Genome of the facultative scuticociliatosis pathogen Pseudocohnilembus persalinus provides insight into its virulence through horizontal gene transfer.</title>
        <authorList>
            <person name="Xiong J."/>
            <person name="Wang G."/>
            <person name="Cheng J."/>
            <person name="Tian M."/>
            <person name="Pan X."/>
            <person name="Warren A."/>
            <person name="Jiang C."/>
            <person name="Yuan D."/>
            <person name="Miao W."/>
        </authorList>
    </citation>
    <scope>NUCLEOTIDE SEQUENCE [LARGE SCALE GENOMIC DNA]</scope>
    <source>
        <strain evidence="2">36N120E</strain>
    </source>
</reference>
<proteinExistence type="predicted"/>
<dbReference type="AlphaFoldDB" id="A0A0V0QKX0"/>
<feature type="coiled-coil region" evidence="1">
    <location>
        <begin position="313"/>
        <end position="374"/>
    </location>
</feature>
<dbReference type="InParanoid" id="A0A0V0QKX0"/>
<organism evidence="2 3">
    <name type="scientific">Pseudocohnilembus persalinus</name>
    <name type="common">Ciliate</name>
    <dbReference type="NCBI Taxonomy" id="266149"/>
    <lineage>
        <taxon>Eukaryota</taxon>
        <taxon>Sar</taxon>
        <taxon>Alveolata</taxon>
        <taxon>Ciliophora</taxon>
        <taxon>Intramacronucleata</taxon>
        <taxon>Oligohymenophorea</taxon>
        <taxon>Scuticociliatia</taxon>
        <taxon>Philasterida</taxon>
        <taxon>Pseudocohnilembidae</taxon>
        <taxon>Pseudocohnilembus</taxon>
    </lineage>
</organism>
<name>A0A0V0QKX0_PSEPJ</name>
<protein>
    <submittedName>
        <fullName evidence="2">Uncharacterized protein</fullName>
    </submittedName>
</protein>
<dbReference type="Proteomes" id="UP000054937">
    <property type="component" value="Unassembled WGS sequence"/>
</dbReference>
<dbReference type="OMA" id="NEDMERF"/>
<accession>A0A0V0QKX0</accession>
<feature type="coiled-coil region" evidence="1">
    <location>
        <begin position="518"/>
        <end position="555"/>
    </location>
</feature>
<evidence type="ECO:0000313" key="3">
    <source>
        <dbReference type="Proteomes" id="UP000054937"/>
    </source>
</evidence>
<sequence>MQQDLLNSNHNVISPEKKLKKIKENFSNSIQYQDDTVVSDQNNENIQQQQLNNENSQISFPSIPKDQQNQQNSNYQTQVQPDLYNMQSVNMTKISLNQTKQQNQQTSFINKSSVKELFQSKNQGINFQENQEFEQELNEESELNKNNKNLVQAYNEIDQQSLANKSEQNINENFNENENEKQNSNSSALLQKYYEFKKSKGQLSQNNDQNNDLISKDVENLNDNNSYEKEEVQYYQYKLRNTEKVTKQIFFTQRDLDTEIQKLDKKTKEMKPVYKQYEILNKNFDKFDEKMYLTLSHLNVFISRRYSLCFYLLEDVYKKIRQYENKLQRLEKRINNNGTIKTINEDMERFRPFQETLAKDLEKLTNQIQHEKLKNKMIIDLKNKRRNLLDEKNLENFEITNQITKINKVLQKFANIGIQKGQNVDLEKILIQQEENLFDYRKQDPLLKLEHFCGSLLQWPKKKGNDNIIITKNKKIILRSQSSNKRISQSSQIHRTSQQNFNVKKFGFTGKNYYENSKANQNVEYENIMENYQALKSTKKQLEIQQQKIMTESQKTLMRHTYLSTLSKKGKQKSQFSPNIKNKQNTENCYSEQFLQNPQKIQSIKQQSLKAPNSLSSSVQDFKFQTRENFAINNNIYNINSIKNDNNVDKIDNNIDYNNIKYVKETEKSNQRNKTLASTNYKQPLSSRIKQNLNQNSTQYQWDGSNVDQQSELSFLKTKNAFHKKNQFQSESKPSCQQEKMVQEEQFLEPNFQENDKRKQPVQTQLMSRQAQTCIHDTLKNMLKEKKQKMKPKQELKLEWDKFKNFNFNQVSGVMTLDPKSFNEIKWIYVKKNKEMQVLMEKYRNELASVEFNIL</sequence>
<evidence type="ECO:0000256" key="1">
    <source>
        <dbReference type="SAM" id="Coils"/>
    </source>
</evidence>
<keyword evidence="1" id="KW-0175">Coiled coil</keyword>
<dbReference type="EMBL" id="LDAU01000149">
    <property type="protein sequence ID" value="KRX02943.1"/>
    <property type="molecule type" value="Genomic_DNA"/>
</dbReference>
<comment type="caution">
    <text evidence="2">The sequence shown here is derived from an EMBL/GenBank/DDBJ whole genome shotgun (WGS) entry which is preliminary data.</text>
</comment>
<evidence type="ECO:0000313" key="2">
    <source>
        <dbReference type="EMBL" id="KRX02943.1"/>
    </source>
</evidence>
<feature type="coiled-coil region" evidence="1">
    <location>
        <begin position="130"/>
        <end position="183"/>
    </location>
</feature>
<gene>
    <name evidence="2" type="ORF">PPERSA_09065</name>
</gene>
<keyword evidence="3" id="KW-1185">Reference proteome</keyword>